<name>A0A5B7G196_PORTR</name>
<accession>A0A5B7G196</accession>
<dbReference type="AlphaFoldDB" id="A0A5B7G196"/>
<comment type="caution">
    <text evidence="1">The sequence shown here is derived from an EMBL/GenBank/DDBJ whole genome shotgun (WGS) entry which is preliminary data.</text>
</comment>
<evidence type="ECO:0000313" key="2">
    <source>
        <dbReference type="Proteomes" id="UP000324222"/>
    </source>
</evidence>
<proteinExistence type="predicted"/>
<protein>
    <submittedName>
        <fullName evidence="1">Uncharacterized protein</fullName>
    </submittedName>
</protein>
<keyword evidence="2" id="KW-1185">Reference proteome</keyword>
<reference evidence="1 2" key="1">
    <citation type="submission" date="2019-05" db="EMBL/GenBank/DDBJ databases">
        <title>Another draft genome of Portunus trituberculatus and its Hox gene families provides insights of decapod evolution.</title>
        <authorList>
            <person name="Jeong J.-H."/>
            <person name="Song I."/>
            <person name="Kim S."/>
            <person name="Choi T."/>
            <person name="Kim D."/>
            <person name="Ryu S."/>
            <person name="Kim W."/>
        </authorList>
    </citation>
    <scope>NUCLEOTIDE SEQUENCE [LARGE SCALE GENOMIC DNA]</scope>
    <source>
        <tissue evidence="1">Muscle</tissue>
    </source>
</reference>
<organism evidence="1 2">
    <name type="scientific">Portunus trituberculatus</name>
    <name type="common">Swimming crab</name>
    <name type="synonym">Neptunus trituberculatus</name>
    <dbReference type="NCBI Taxonomy" id="210409"/>
    <lineage>
        <taxon>Eukaryota</taxon>
        <taxon>Metazoa</taxon>
        <taxon>Ecdysozoa</taxon>
        <taxon>Arthropoda</taxon>
        <taxon>Crustacea</taxon>
        <taxon>Multicrustacea</taxon>
        <taxon>Malacostraca</taxon>
        <taxon>Eumalacostraca</taxon>
        <taxon>Eucarida</taxon>
        <taxon>Decapoda</taxon>
        <taxon>Pleocyemata</taxon>
        <taxon>Brachyura</taxon>
        <taxon>Eubrachyura</taxon>
        <taxon>Portunoidea</taxon>
        <taxon>Portunidae</taxon>
        <taxon>Portuninae</taxon>
        <taxon>Portunus</taxon>
    </lineage>
</organism>
<dbReference type="Proteomes" id="UP000324222">
    <property type="component" value="Unassembled WGS sequence"/>
</dbReference>
<dbReference type="EMBL" id="VSRR010011052">
    <property type="protein sequence ID" value="MPC52662.1"/>
    <property type="molecule type" value="Genomic_DNA"/>
</dbReference>
<evidence type="ECO:0000313" key="1">
    <source>
        <dbReference type="EMBL" id="MPC52662.1"/>
    </source>
</evidence>
<gene>
    <name evidence="1" type="ORF">E2C01_046538</name>
</gene>
<sequence length="62" mass="6644">MKGQPSSNSATLPLGRGYTRDLIKMISREDLSGSRAAAPGRLESRITGRRGWSNILPLSDGS</sequence>